<accession>A0A0J7N168</accession>
<dbReference type="InterPro" id="IPR053134">
    <property type="entry name" value="RNA-dir_DNA_polymerase"/>
</dbReference>
<dbReference type="SUPFAM" id="SSF56672">
    <property type="entry name" value="DNA/RNA polymerases"/>
    <property type="match status" value="1"/>
</dbReference>
<dbReference type="AlphaFoldDB" id="A0A0J7N168"/>
<dbReference type="GO" id="GO:0003964">
    <property type="term" value="F:RNA-directed DNA polymerase activity"/>
    <property type="evidence" value="ECO:0007669"/>
    <property type="project" value="UniProtKB-KW"/>
</dbReference>
<name>A0A0J7N168_LASNI</name>
<dbReference type="InterPro" id="IPR043502">
    <property type="entry name" value="DNA/RNA_pol_sf"/>
</dbReference>
<evidence type="ECO:0000313" key="3">
    <source>
        <dbReference type="Proteomes" id="UP000036403"/>
    </source>
</evidence>
<comment type="caution">
    <text evidence="2">The sequence shown here is derived from an EMBL/GenBank/DDBJ whole genome shotgun (WGS) entry which is preliminary data.</text>
</comment>
<dbReference type="EMBL" id="LBMM01012127">
    <property type="protein sequence ID" value="KMQ86395.1"/>
    <property type="molecule type" value="Genomic_DNA"/>
</dbReference>
<dbReference type="PROSITE" id="PS50878">
    <property type="entry name" value="RT_POL"/>
    <property type="match status" value="1"/>
</dbReference>
<keyword evidence="2" id="KW-0808">Transferase</keyword>
<dbReference type="PANTHER" id="PTHR24559:SF435">
    <property type="entry name" value="RIBONUCLEASE H"/>
    <property type="match status" value="1"/>
</dbReference>
<keyword evidence="2" id="KW-0695">RNA-directed DNA polymerase</keyword>
<proteinExistence type="predicted"/>
<dbReference type="Proteomes" id="UP000036403">
    <property type="component" value="Unassembled WGS sequence"/>
</dbReference>
<evidence type="ECO:0000259" key="1">
    <source>
        <dbReference type="PROSITE" id="PS50878"/>
    </source>
</evidence>
<dbReference type="InterPro" id="IPR000477">
    <property type="entry name" value="RT_dom"/>
</dbReference>
<keyword evidence="2" id="KW-0548">Nucleotidyltransferase</keyword>
<dbReference type="Gene3D" id="3.10.10.10">
    <property type="entry name" value="HIV Type 1 Reverse Transcriptase, subunit A, domain 1"/>
    <property type="match status" value="1"/>
</dbReference>
<dbReference type="InterPro" id="IPR043128">
    <property type="entry name" value="Rev_trsase/Diguanyl_cyclase"/>
</dbReference>
<keyword evidence="3" id="KW-1185">Reference proteome</keyword>
<dbReference type="OrthoDB" id="7549930at2759"/>
<reference evidence="2 3" key="1">
    <citation type="submission" date="2015-04" db="EMBL/GenBank/DDBJ databases">
        <title>Lasius niger genome sequencing.</title>
        <authorList>
            <person name="Konorov E.A."/>
            <person name="Nikitin M.A."/>
            <person name="Kirill M.V."/>
            <person name="Chang P."/>
        </authorList>
    </citation>
    <scope>NUCLEOTIDE SEQUENCE [LARGE SCALE GENOMIC DNA]</scope>
    <source>
        <tissue evidence="2">Whole</tissue>
    </source>
</reference>
<dbReference type="CDD" id="cd01647">
    <property type="entry name" value="RT_LTR"/>
    <property type="match status" value="1"/>
</dbReference>
<dbReference type="PaxDb" id="67767-A0A0J7N168"/>
<gene>
    <name evidence="2" type="ORF">RF55_14621</name>
</gene>
<dbReference type="STRING" id="67767.A0A0J7N168"/>
<organism evidence="2 3">
    <name type="scientific">Lasius niger</name>
    <name type="common">Black garden ant</name>
    <dbReference type="NCBI Taxonomy" id="67767"/>
    <lineage>
        <taxon>Eukaryota</taxon>
        <taxon>Metazoa</taxon>
        <taxon>Ecdysozoa</taxon>
        <taxon>Arthropoda</taxon>
        <taxon>Hexapoda</taxon>
        <taxon>Insecta</taxon>
        <taxon>Pterygota</taxon>
        <taxon>Neoptera</taxon>
        <taxon>Endopterygota</taxon>
        <taxon>Hymenoptera</taxon>
        <taxon>Apocrita</taxon>
        <taxon>Aculeata</taxon>
        <taxon>Formicoidea</taxon>
        <taxon>Formicidae</taxon>
        <taxon>Formicinae</taxon>
        <taxon>Lasius</taxon>
        <taxon>Lasius</taxon>
    </lineage>
</organism>
<protein>
    <submittedName>
        <fullName evidence="2">Reverse transcriptase</fullName>
    </submittedName>
</protein>
<evidence type="ECO:0000313" key="2">
    <source>
        <dbReference type="EMBL" id="KMQ86395.1"/>
    </source>
</evidence>
<feature type="domain" description="Reverse transcriptase" evidence="1">
    <location>
        <begin position="287"/>
        <end position="367"/>
    </location>
</feature>
<dbReference type="Gene3D" id="3.30.70.270">
    <property type="match status" value="1"/>
</dbReference>
<sequence length="367" mass="41763">MASIDYKNRCLHYDNTSIPFSEITYVHIGKRSISPFYVNIINSEKQYGYISRRTLIKNVYFGEAIVANINGKAYLPIINATEHEYNVEIPSIELQDFDFVDTLKGSTILGDVIETRGNEMTNDNEVLNSNPSEEDNSINTTATLGHPVIVNNSLESENNTDYVDMTRGSLVNYNRSNSSIDNPLYFKGIQNDKTSINFLDEEVPCDRTSAIMQLLRLEHLNSEELDNVKSLILNHSDRFHLPDDNLGATNATQHSILTTDEIPIHTKQYRYPPVHKDEINKQVNELLSNDLIEYSTSPYNSPVWIVPKKLDSKGNKRWRMVIDYRSLNEKTVGDAYPLPNKTDILDQLGSAKYFSVLDLASGFHQTK</sequence>
<dbReference type="PANTHER" id="PTHR24559">
    <property type="entry name" value="TRANSPOSON TY3-I GAG-POL POLYPROTEIN"/>
    <property type="match status" value="1"/>
</dbReference>